<accession>A0A942YIU2</accession>
<sequence>MKKMRDDYIINRFTMALMGVFVKNGYFYTRVLEAKKVFIVKLSPIEIIENSLIHYGSGLNAAKKATKAALGNIDMPPIKICGSLGIYWFPSMSPKNKNCVWFSLNHIKDSIPVPNNKTKVLMEYDHTITINISKDLFKTREYRAQDLQKTFEKRTIPTLPYTYEPQKEALFINENKTIFHFKQTNKGIVEVDYDINKEYSLHIS</sequence>
<organism evidence="1 2">
    <name type="scientific">Lederbergia citri</name>
    <dbReference type="NCBI Taxonomy" id="2833580"/>
    <lineage>
        <taxon>Bacteria</taxon>
        <taxon>Bacillati</taxon>
        <taxon>Bacillota</taxon>
        <taxon>Bacilli</taxon>
        <taxon>Bacillales</taxon>
        <taxon>Bacillaceae</taxon>
        <taxon>Lederbergia</taxon>
    </lineage>
</organism>
<name>A0A942YIU2_9BACI</name>
<dbReference type="AlphaFoldDB" id="A0A942YIU2"/>
<protein>
    <submittedName>
        <fullName evidence="1">Competence protein ComK</fullName>
    </submittedName>
</protein>
<keyword evidence="2" id="KW-1185">Reference proteome</keyword>
<dbReference type="InterPro" id="IPR010461">
    <property type="entry name" value="ComK"/>
</dbReference>
<evidence type="ECO:0000313" key="2">
    <source>
        <dbReference type="Proteomes" id="UP000681414"/>
    </source>
</evidence>
<dbReference type="GO" id="GO:0030420">
    <property type="term" value="P:establishment of competence for transformation"/>
    <property type="evidence" value="ECO:0007669"/>
    <property type="project" value="InterPro"/>
</dbReference>
<dbReference type="EMBL" id="JAGYPG010000002">
    <property type="protein sequence ID" value="MBS4195711.1"/>
    <property type="molecule type" value="Genomic_DNA"/>
</dbReference>
<dbReference type="Pfam" id="PF06338">
    <property type="entry name" value="ComK"/>
    <property type="match status" value="1"/>
</dbReference>
<comment type="caution">
    <text evidence="1">The sequence shown here is derived from an EMBL/GenBank/DDBJ whole genome shotgun (WGS) entry which is preliminary data.</text>
</comment>
<reference evidence="1 2" key="1">
    <citation type="submission" date="2021-05" db="EMBL/GenBank/DDBJ databases">
        <title>Novel Bacillus species.</title>
        <authorList>
            <person name="Liu G."/>
        </authorList>
    </citation>
    <scope>NUCLEOTIDE SEQUENCE [LARGE SCALE GENOMIC DNA]</scope>
    <source>
        <strain evidence="2">FJAT-49780</strain>
    </source>
</reference>
<proteinExistence type="predicted"/>
<evidence type="ECO:0000313" key="1">
    <source>
        <dbReference type="EMBL" id="MBS4195711.1"/>
    </source>
</evidence>
<dbReference type="Proteomes" id="UP000681414">
    <property type="component" value="Unassembled WGS sequence"/>
</dbReference>
<gene>
    <name evidence="1" type="ORF">KHA97_11640</name>
</gene>
<dbReference type="RefSeq" id="WP_213124907.1">
    <property type="nucleotide sequence ID" value="NZ_JAGYPG010000002.1"/>
</dbReference>